<evidence type="ECO:0000313" key="6">
    <source>
        <dbReference type="Proteomes" id="UP000001542"/>
    </source>
</evidence>
<name>A2FCM4_TRIV3</name>
<gene>
    <name evidence="5" type="ORF">TVAG_293510</name>
</gene>
<evidence type="ECO:0000313" key="5">
    <source>
        <dbReference type="EMBL" id="EAX97346.1"/>
    </source>
</evidence>
<protein>
    <submittedName>
        <fullName evidence="5">Uncharacterized protein</fullName>
    </submittedName>
</protein>
<dbReference type="InterPro" id="IPR036770">
    <property type="entry name" value="Ankyrin_rpt-contain_sf"/>
</dbReference>
<dbReference type="OrthoDB" id="426293at2759"/>
<dbReference type="SUPFAM" id="SSF48403">
    <property type="entry name" value="Ankyrin repeat"/>
    <property type="match status" value="1"/>
</dbReference>
<accession>A2FCM4</accession>
<dbReference type="InParanoid" id="A2FCM4"/>
<dbReference type="InterPro" id="IPR011990">
    <property type="entry name" value="TPR-like_helical_dom_sf"/>
</dbReference>
<reference evidence="5" key="1">
    <citation type="submission" date="2006-10" db="EMBL/GenBank/DDBJ databases">
        <authorList>
            <person name="Amadeo P."/>
            <person name="Zhao Q."/>
            <person name="Wortman J."/>
            <person name="Fraser-Liggett C."/>
            <person name="Carlton J."/>
        </authorList>
    </citation>
    <scope>NUCLEOTIDE SEQUENCE</scope>
    <source>
        <strain evidence="5">G3</strain>
    </source>
</reference>
<feature type="repeat" description="ANK" evidence="3">
    <location>
        <begin position="768"/>
        <end position="801"/>
    </location>
</feature>
<feature type="region of interest" description="Disordered" evidence="4">
    <location>
        <begin position="898"/>
        <end position="923"/>
    </location>
</feature>
<keyword evidence="1" id="KW-0677">Repeat</keyword>
<keyword evidence="6" id="KW-1185">Reference proteome</keyword>
<dbReference type="EMBL" id="DS113719">
    <property type="protein sequence ID" value="EAX97346.1"/>
    <property type="molecule type" value="Genomic_DNA"/>
</dbReference>
<dbReference type="PANTHER" id="PTHR24198">
    <property type="entry name" value="ANKYRIN REPEAT AND PROTEIN KINASE DOMAIN-CONTAINING PROTEIN"/>
    <property type="match status" value="1"/>
</dbReference>
<dbReference type="VEuPathDB" id="TrichDB:TVAG_293510"/>
<dbReference type="Pfam" id="PF12796">
    <property type="entry name" value="Ank_2"/>
    <property type="match status" value="2"/>
</dbReference>
<sequence>MLLLDDDDNLYNAESYTIVHNGFKYQLDPLPAMQYSRVFAQYFRENSTKCVVNDNFSEPAFETYIYALQMNSVAASPRALVDLLLISDAWDSKLLIVQIEELINTRANPNEIIGLYISLLGTQFNHQRLEDIIVSNLPRYIECPKFATLSFETIERMIAAYPGKLTANQIVRLCYNASAFCGLESIGFIKRNSFDNMTRDEIIEIADQFEKCPFPQLRDFLIAMSHLIHQLLGPINENEKFDQTWLNADVGEGEDAFAFYKLVIDESRPKKKKENLRTSTRTFTRSVSHARGSTALNSQTSTAAIDEDVPPPNYEEPKNPTQIAFLKAAAERGHAEAQYIWGKWLYEHRSSEQTEDEALEFLIQAAGKNIDKAKELLSKEFTLDKLNPIYHNDIYQVLGLQNLLLNLTEENFDSSKLAIRELSFDDEDEAKTMILAQNILKAVQIRQRNQLLYAKLVKYIHDSGCTILKQFVFSTIMSSLYTPDPMHQQLVYIAFLRVCSNCGTLTNEEFVVPLIDFLRSSNMYLKSALLVFYFFADLVMEVSEEIFAYLKMKLFNYRSKNGMGNMDKFLHEFKDNFNQLMNDDAKDFKEDRNLPLVRDQLTTALVNDDLKMIRKLTFDPNTPIQSYFVDLTTGEDEGTYGTEELLPIQMAATQGSQACFLYLLRRMPDFSFRNDPISTTCCCCGQNKFILGFITGLSNKRREETFRMAAKWNNMYLMILLLQGNIDINCKDDYGSTALHFATRNGNPSIVQFLASAKGIDINAMDNNGVTPLHYAVFLSKLDIVKILCQVEGIDVNIRDKHGSSPLHYAVWNNDIHLVEYLVSLENIDVNITAKVDRTPLHEAAKCGFLEIVRILAERTDIVLNAEDKNGRTPLKLAMKRHQDEVAQYLKTLAKIKKTSSTSSSSGANDDVGSIDPGDLRRD</sequence>
<keyword evidence="2 3" id="KW-0040">ANK repeat</keyword>
<feature type="repeat" description="ANK" evidence="3">
    <location>
        <begin position="802"/>
        <end position="824"/>
    </location>
</feature>
<evidence type="ECO:0000256" key="2">
    <source>
        <dbReference type="ARBA" id="ARBA00023043"/>
    </source>
</evidence>
<dbReference type="KEGG" id="tva:4755127"/>
<feature type="compositionally biased region" description="Polar residues" evidence="4">
    <location>
        <begin position="294"/>
        <end position="303"/>
    </location>
</feature>
<dbReference type="Gene3D" id="1.25.40.10">
    <property type="entry name" value="Tetratricopeptide repeat domain"/>
    <property type="match status" value="1"/>
</dbReference>
<feature type="region of interest" description="Disordered" evidence="4">
    <location>
        <begin position="273"/>
        <end position="318"/>
    </location>
</feature>
<feature type="repeat" description="ANK" evidence="3">
    <location>
        <begin position="734"/>
        <end position="767"/>
    </location>
</feature>
<dbReference type="PROSITE" id="PS50088">
    <property type="entry name" value="ANK_REPEAT"/>
    <property type="match status" value="3"/>
</dbReference>
<dbReference type="AlphaFoldDB" id="A2FCM4"/>
<proteinExistence type="predicted"/>
<dbReference type="PROSITE" id="PS50297">
    <property type="entry name" value="ANK_REP_REGION"/>
    <property type="match status" value="3"/>
</dbReference>
<dbReference type="PANTHER" id="PTHR24198:SF165">
    <property type="entry name" value="ANKYRIN REPEAT-CONTAINING PROTEIN-RELATED"/>
    <property type="match status" value="1"/>
</dbReference>
<dbReference type="RefSeq" id="XP_001310276.1">
    <property type="nucleotide sequence ID" value="XM_001310275.1"/>
</dbReference>
<dbReference type="STRING" id="5722.A2FCM4"/>
<feature type="compositionally biased region" description="Low complexity" evidence="4">
    <location>
        <begin position="277"/>
        <end position="287"/>
    </location>
</feature>
<reference evidence="5" key="2">
    <citation type="journal article" date="2007" name="Science">
        <title>Draft genome sequence of the sexually transmitted pathogen Trichomonas vaginalis.</title>
        <authorList>
            <person name="Carlton J.M."/>
            <person name="Hirt R.P."/>
            <person name="Silva J.C."/>
            <person name="Delcher A.L."/>
            <person name="Schatz M."/>
            <person name="Zhao Q."/>
            <person name="Wortman J.R."/>
            <person name="Bidwell S.L."/>
            <person name="Alsmark U.C.M."/>
            <person name="Besteiro S."/>
            <person name="Sicheritz-Ponten T."/>
            <person name="Noel C.J."/>
            <person name="Dacks J.B."/>
            <person name="Foster P.G."/>
            <person name="Simillion C."/>
            <person name="Van de Peer Y."/>
            <person name="Miranda-Saavedra D."/>
            <person name="Barton G.J."/>
            <person name="Westrop G.D."/>
            <person name="Mueller S."/>
            <person name="Dessi D."/>
            <person name="Fiori P.L."/>
            <person name="Ren Q."/>
            <person name="Paulsen I."/>
            <person name="Zhang H."/>
            <person name="Bastida-Corcuera F.D."/>
            <person name="Simoes-Barbosa A."/>
            <person name="Brown M.T."/>
            <person name="Hayes R.D."/>
            <person name="Mukherjee M."/>
            <person name="Okumura C.Y."/>
            <person name="Schneider R."/>
            <person name="Smith A.J."/>
            <person name="Vanacova S."/>
            <person name="Villalvazo M."/>
            <person name="Haas B.J."/>
            <person name="Pertea M."/>
            <person name="Feldblyum T.V."/>
            <person name="Utterback T.R."/>
            <person name="Shu C.L."/>
            <person name="Osoegawa K."/>
            <person name="de Jong P.J."/>
            <person name="Hrdy I."/>
            <person name="Horvathova L."/>
            <person name="Zubacova Z."/>
            <person name="Dolezal P."/>
            <person name="Malik S.B."/>
            <person name="Logsdon J.M. Jr."/>
            <person name="Henze K."/>
            <person name="Gupta A."/>
            <person name="Wang C.C."/>
            <person name="Dunne R.L."/>
            <person name="Upcroft J.A."/>
            <person name="Upcroft P."/>
            <person name="White O."/>
            <person name="Salzberg S.L."/>
            <person name="Tang P."/>
            <person name="Chiu C.-H."/>
            <person name="Lee Y.-S."/>
            <person name="Embley T.M."/>
            <person name="Coombs G.H."/>
            <person name="Mottram J.C."/>
            <person name="Tachezy J."/>
            <person name="Fraser-Liggett C.M."/>
            <person name="Johnson P.J."/>
        </authorList>
    </citation>
    <scope>NUCLEOTIDE SEQUENCE [LARGE SCALE GENOMIC DNA]</scope>
    <source>
        <strain evidence="5">G3</strain>
    </source>
</reference>
<dbReference type="Gene3D" id="1.25.40.20">
    <property type="entry name" value="Ankyrin repeat-containing domain"/>
    <property type="match status" value="1"/>
</dbReference>
<evidence type="ECO:0000256" key="3">
    <source>
        <dbReference type="PROSITE-ProRule" id="PRU00023"/>
    </source>
</evidence>
<evidence type="ECO:0000256" key="4">
    <source>
        <dbReference type="SAM" id="MobiDB-lite"/>
    </source>
</evidence>
<dbReference type="SMART" id="SM00248">
    <property type="entry name" value="ANK"/>
    <property type="match status" value="7"/>
</dbReference>
<dbReference type="SMR" id="A2FCM4"/>
<dbReference type="eggNOG" id="KOG0504">
    <property type="taxonomic scope" value="Eukaryota"/>
</dbReference>
<dbReference type="InterPro" id="IPR002110">
    <property type="entry name" value="Ankyrin_rpt"/>
</dbReference>
<evidence type="ECO:0000256" key="1">
    <source>
        <dbReference type="ARBA" id="ARBA00022737"/>
    </source>
</evidence>
<dbReference type="SUPFAM" id="SSF81901">
    <property type="entry name" value="HCP-like"/>
    <property type="match status" value="1"/>
</dbReference>
<organism evidence="5 6">
    <name type="scientific">Trichomonas vaginalis (strain ATCC PRA-98 / G3)</name>
    <dbReference type="NCBI Taxonomy" id="412133"/>
    <lineage>
        <taxon>Eukaryota</taxon>
        <taxon>Metamonada</taxon>
        <taxon>Parabasalia</taxon>
        <taxon>Trichomonadida</taxon>
        <taxon>Trichomonadidae</taxon>
        <taxon>Trichomonas</taxon>
    </lineage>
</organism>
<dbReference type="Proteomes" id="UP000001542">
    <property type="component" value="Unassembled WGS sequence"/>
</dbReference>
<dbReference type="VEuPathDB" id="TrichDB:TVAGG3_0379080"/>